<dbReference type="OrthoDB" id="8265004at2"/>
<dbReference type="RefSeq" id="WP_131311495.1">
    <property type="nucleotide sequence ID" value="NZ_SJFN01000045.1"/>
</dbReference>
<dbReference type="EMBL" id="SJFN01000045">
    <property type="protein sequence ID" value="TBW33339.1"/>
    <property type="molecule type" value="Genomic_DNA"/>
</dbReference>
<gene>
    <name evidence="1" type="ORF">EYW49_20485</name>
</gene>
<evidence type="ECO:0000313" key="1">
    <source>
        <dbReference type="EMBL" id="TBW33339.1"/>
    </source>
</evidence>
<organism evidence="1 2">
    <name type="scientific">Siculibacillus lacustris</name>
    <dbReference type="NCBI Taxonomy" id="1549641"/>
    <lineage>
        <taxon>Bacteria</taxon>
        <taxon>Pseudomonadati</taxon>
        <taxon>Pseudomonadota</taxon>
        <taxon>Alphaproteobacteria</taxon>
        <taxon>Hyphomicrobiales</taxon>
        <taxon>Ancalomicrobiaceae</taxon>
        <taxon>Siculibacillus</taxon>
    </lineage>
</organism>
<proteinExistence type="predicted"/>
<accession>A0A4Q9VET4</accession>
<sequence length="124" mass="13251">MWWTTILDWISGGLAGKVVEAYKARLDAGNTTDRIAADLASRDIAARQAIVQAELASWFTALPRVTIEMIFAVYIAKLVIWDKVLALGSTDALTGDLGSWASIVIGGMFGHAIAGRIAGIFTGR</sequence>
<dbReference type="AlphaFoldDB" id="A0A4Q9VET4"/>
<reference evidence="1 2" key="1">
    <citation type="submission" date="2019-02" db="EMBL/GenBank/DDBJ databases">
        <title>Siculibacillus lacustris gen. nov., sp. nov., a new rosette-forming bacterium isolated from a freshwater crater lake (Lake St. Ana, Romania).</title>
        <authorList>
            <person name="Felfoldi T."/>
            <person name="Marton Z."/>
            <person name="Szabo A."/>
            <person name="Mentes A."/>
            <person name="Boka K."/>
            <person name="Marialigeti K."/>
            <person name="Mathe I."/>
            <person name="Koncz M."/>
            <person name="Schumann P."/>
            <person name="Toth E."/>
        </authorList>
    </citation>
    <scope>NUCLEOTIDE SEQUENCE [LARGE SCALE GENOMIC DNA]</scope>
    <source>
        <strain evidence="1 2">SA-279</strain>
    </source>
</reference>
<dbReference type="Proteomes" id="UP000292781">
    <property type="component" value="Unassembled WGS sequence"/>
</dbReference>
<comment type="caution">
    <text evidence="1">The sequence shown here is derived from an EMBL/GenBank/DDBJ whole genome shotgun (WGS) entry which is preliminary data.</text>
</comment>
<name>A0A4Q9VET4_9HYPH</name>
<evidence type="ECO:0000313" key="2">
    <source>
        <dbReference type="Proteomes" id="UP000292781"/>
    </source>
</evidence>
<keyword evidence="2" id="KW-1185">Reference proteome</keyword>
<protein>
    <submittedName>
        <fullName evidence="1">Uncharacterized protein</fullName>
    </submittedName>
</protein>